<dbReference type="InterPro" id="IPR042520">
    <property type="entry name" value="GshA_N"/>
</dbReference>
<dbReference type="Pfam" id="PF08886">
    <property type="entry name" value="GshA"/>
    <property type="match status" value="1"/>
</dbReference>
<keyword evidence="2" id="KW-1185">Reference proteome</keyword>
<evidence type="ECO:0000313" key="1">
    <source>
        <dbReference type="EnsemblMetazoa" id="GAUT039435-PA"/>
    </source>
</evidence>
<accession>A0A1A9VJL1</accession>
<dbReference type="Gene3D" id="3.40.50.11280">
    <property type="entry name" value="Glutamate-cysteine ligase, N-terminal domain"/>
    <property type="match status" value="1"/>
</dbReference>
<evidence type="ECO:0008006" key="3">
    <source>
        <dbReference type="Google" id="ProtNLM"/>
    </source>
</evidence>
<organism evidence="1 2">
    <name type="scientific">Glossina austeni</name>
    <name type="common">Savannah tsetse fly</name>
    <dbReference type="NCBI Taxonomy" id="7395"/>
    <lineage>
        <taxon>Eukaryota</taxon>
        <taxon>Metazoa</taxon>
        <taxon>Ecdysozoa</taxon>
        <taxon>Arthropoda</taxon>
        <taxon>Hexapoda</taxon>
        <taxon>Insecta</taxon>
        <taxon>Pterygota</taxon>
        <taxon>Neoptera</taxon>
        <taxon>Endopterygota</taxon>
        <taxon>Diptera</taxon>
        <taxon>Brachycera</taxon>
        <taxon>Muscomorpha</taxon>
        <taxon>Hippoboscoidea</taxon>
        <taxon>Glossinidae</taxon>
        <taxon>Glossina</taxon>
    </lineage>
</organism>
<dbReference type="Proteomes" id="UP000078200">
    <property type="component" value="Unassembled WGS sequence"/>
</dbReference>
<evidence type="ECO:0000313" key="2">
    <source>
        <dbReference type="Proteomes" id="UP000078200"/>
    </source>
</evidence>
<dbReference type="EnsemblMetazoa" id="GAUT039435-RA">
    <property type="protein sequence ID" value="GAUT039435-PA"/>
    <property type="gene ID" value="GAUT039435"/>
</dbReference>
<dbReference type="InterPro" id="IPR011718">
    <property type="entry name" value="GshA"/>
</dbReference>
<dbReference type="VEuPathDB" id="VectorBase:GAUT039435"/>
<protein>
    <recommendedName>
        <fullName evidence="3">Glutamate--cysteine ligase</fullName>
    </recommendedName>
</protein>
<dbReference type="NCBIfam" id="TIGR02049">
    <property type="entry name" value="gshA_ferroox"/>
    <property type="match status" value="1"/>
</dbReference>
<reference evidence="1" key="1">
    <citation type="submission" date="2020-05" db="UniProtKB">
        <authorList>
            <consortium name="EnsemblMetazoa"/>
        </authorList>
    </citation>
    <scope>IDENTIFICATION</scope>
    <source>
        <strain evidence="1">TTRI</strain>
    </source>
</reference>
<proteinExistence type="predicted"/>
<dbReference type="AlphaFoldDB" id="A0A1A9VJL1"/>
<sequence>MQNIIRPDLEKSINNWFEAKFNGLTLPFYSSIDLRNSSYKIAPVDANLFPAGFNNLSETSRATAAKLIKSYFETKQYKKTLIIPENYTRNKMYIENVFVIEKILQLAGFETRIGLFHNETYNLIEQYETVVKENSLLKTTSGFVPDVIILNRDMTSHIPDTLENVKQEIVPSPLYGWHSRQKFQYFEIYQKLVSEFCGEFKMDPWLISVLTESCNGVDFNDDSSLGAVATKVDQILSLVQKKYEEYEIKTQPYVFIKASNGTYGMGIITATSGKEILNLNKKKRHKMKKIKEGIAINSVIIQEGVPTIDIFKSSSAEPLIYYIGDTPTCYLYRCNSRKDVYSSLNATDCEFHDVSQVVEGKILSLWSIVGKLAVLALAVEIKSFHL</sequence>
<name>A0A1A9VJL1_GLOAU</name>